<dbReference type="EC" id="6.2.1.1" evidence="2"/>
<dbReference type="Gene3D" id="3.30.300.30">
    <property type="match status" value="1"/>
</dbReference>
<dbReference type="PANTHER" id="PTHR24095:SF14">
    <property type="entry name" value="ACETYL-COENZYME A SYNTHETASE 1"/>
    <property type="match status" value="1"/>
</dbReference>
<dbReference type="GO" id="GO:0003987">
    <property type="term" value="F:acetate-CoA ligase activity"/>
    <property type="evidence" value="ECO:0007669"/>
    <property type="project" value="UniProtKB-EC"/>
</dbReference>
<feature type="domain" description="AMP-binding enzyme C-terminal" evidence="9">
    <location>
        <begin position="642"/>
        <end position="720"/>
    </location>
</feature>
<proteinExistence type="inferred from homology"/>
<evidence type="ECO:0000313" key="12">
    <source>
        <dbReference type="Proteomes" id="UP000177208"/>
    </source>
</evidence>
<gene>
    <name evidence="11" type="ORF">A2774_04695</name>
</gene>
<evidence type="ECO:0000256" key="7">
    <source>
        <dbReference type="SAM" id="MobiDB-lite"/>
    </source>
</evidence>
<evidence type="ECO:0000256" key="5">
    <source>
        <dbReference type="ARBA" id="ARBA00022840"/>
    </source>
</evidence>
<accession>A0A1F7GFA7</accession>
<feature type="region of interest" description="Disordered" evidence="7">
    <location>
        <begin position="215"/>
        <end position="237"/>
    </location>
</feature>
<feature type="region of interest" description="Disordered" evidence="7">
    <location>
        <begin position="535"/>
        <end position="603"/>
    </location>
</feature>
<dbReference type="GO" id="GO:0005524">
    <property type="term" value="F:ATP binding"/>
    <property type="evidence" value="ECO:0007669"/>
    <property type="project" value="UniProtKB-KW"/>
</dbReference>
<dbReference type="PANTHER" id="PTHR24095">
    <property type="entry name" value="ACETYL-COENZYME A SYNTHETASE"/>
    <property type="match status" value="1"/>
</dbReference>
<feature type="compositionally biased region" description="Polar residues" evidence="7">
    <location>
        <begin position="215"/>
        <end position="225"/>
    </location>
</feature>
<dbReference type="GO" id="GO:0005829">
    <property type="term" value="C:cytosol"/>
    <property type="evidence" value="ECO:0007669"/>
    <property type="project" value="TreeGrafter"/>
</dbReference>
<evidence type="ECO:0000259" key="8">
    <source>
        <dbReference type="Pfam" id="PF00501"/>
    </source>
</evidence>
<dbReference type="PROSITE" id="PS00455">
    <property type="entry name" value="AMP_BINDING"/>
    <property type="match status" value="1"/>
</dbReference>
<dbReference type="Pfam" id="PF16177">
    <property type="entry name" value="ACAS_N"/>
    <property type="match status" value="1"/>
</dbReference>
<dbReference type="CDD" id="cd05966">
    <property type="entry name" value="ACS"/>
    <property type="match status" value="1"/>
</dbReference>
<dbReference type="InterPro" id="IPR045851">
    <property type="entry name" value="AMP-bd_C_sf"/>
</dbReference>
<evidence type="ECO:0000256" key="2">
    <source>
        <dbReference type="ARBA" id="ARBA00013275"/>
    </source>
</evidence>
<keyword evidence="6" id="KW-0007">Acetylation</keyword>
<dbReference type="Pfam" id="PF13193">
    <property type="entry name" value="AMP-binding_C"/>
    <property type="match status" value="1"/>
</dbReference>
<dbReference type="Pfam" id="PF00501">
    <property type="entry name" value="AMP-binding"/>
    <property type="match status" value="1"/>
</dbReference>
<dbReference type="InterPro" id="IPR000873">
    <property type="entry name" value="AMP-dep_synth/lig_dom"/>
</dbReference>
<comment type="caution">
    <text evidence="11">The sequence shown here is derived from an EMBL/GenBank/DDBJ whole genome shotgun (WGS) entry which is preliminary data.</text>
</comment>
<evidence type="ECO:0000256" key="1">
    <source>
        <dbReference type="ARBA" id="ARBA00006432"/>
    </source>
</evidence>
<evidence type="ECO:0000256" key="3">
    <source>
        <dbReference type="ARBA" id="ARBA00022598"/>
    </source>
</evidence>
<feature type="domain" description="Acetyl-coenzyme A synthetase N-terminal" evidence="10">
    <location>
        <begin position="17"/>
        <end position="70"/>
    </location>
</feature>
<name>A0A1F7GFA7_9BACT</name>
<dbReference type="Proteomes" id="UP000177208">
    <property type="component" value="Unassembled WGS sequence"/>
</dbReference>
<organism evidence="11 12">
    <name type="scientific">Candidatus Roizmanbacteria bacterium RIFCSPHIGHO2_01_FULL_39_12c</name>
    <dbReference type="NCBI Taxonomy" id="1802031"/>
    <lineage>
        <taxon>Bacteria</taxon>
        <taxon>Candidatus Roizmaniibacteriota</taxon>
    </lineage>
</organism>
<dbReference type="InterPro" id="IPR032387">
    <property type="entry name" value="ACAS_N"/>
</dbReference>
<keyword evidence="5" id="KW-0067">ATP-binding</keyword>
<dbReference type="AlphaFoldDB" id="A0A1F7GFA7"/>
<dbReference type="SUPFAM" id="SSF56801">
    <property type="entry name" value="Acetyl-CoA synthetase-like"/>
    <property type="match status" value="1"/>
</dbReference>
<dbReference type="InterPro" id="IPR042099">
    <property type="entry name" value="ANL_N_sf"/>
</dbReference>
<dbReference type="GO" id="GO:0006085">
    <property type="term" value="P:acetyl-CoA biosynthetic process"/>
    <property type="evidence" value="ECO:0007669"/>
    <property type="project" value="TreeGrafter"/>
</dbReference>
<evidence type="ECO:0000256" key="6">
    <source>
        <dbReference type="ARBA" id="ARBA00022990"/>
    </source>
</evidence>
<dbReference type="InterPro" id="IPR020845">
    <property type="entry name" value="AMP-binding_CS"/>
</dbReference>
<keyword evidence="3" id="KW-0436">Ligase</keyword>
<feature type="compositionally biased region" description="Basic and acidic residues" evidence="7">
    <location>
        <begin position="588"/>
        <end position="598"/>
    </location>
</feature>
<protein>
    <recommendedName>
        <fullName evidence="2">acetate--CoA ligase</fullName>
        <ecNumber evidence="2">6.2.1.1</ecNumber>
    </recommendedName>
</protein>
<sequence>MIKPSQQTIDSSYVKDYEKLYSEVQADPETFWENIARELSWFKPWNKVLEWKYPYARWFVGGQTNIVHNALDRHQKTATKDKLAYIWVGQDMSERRFTYGQLNTEVCKFANALKSLGIRKGDRITIYLPRIPEQFIAMLSCAKIGAVHSVVFSGFSADALKNRIMDAQSKIVITTDKYPYKDKVLDSKKTVEEAIKEITSVQHIILVDRMNQNYGKSETQKTGNSDESDKNNSELSDNSDVNYHWYDELMASADTICSTEIMEATDALFLLYTSGSTGKPKGVLHSHGGYMVGTYITLKWVFDIRNNQRLGESEIQMNQNKSEVSDIPANPGLRPSDDIWFCTADAGWITGHSYIVYSPLINGATSLVYEATPDYPHTGIWWELIQKYKVTKFYTAPTAVRSLMRLGNDIPDKYDLSSLIILGSVGEPINPEAWLWYYKVIGKEKCPVMDTWWQTETGMFMLTPLPSVPLKPGSCFKPFPGVETDIVDEHANPVEVNKQGFLVIRKPWPSMLLDVYNNPKKYLETYFENENLEKYSESKHDQQTETGIASGDKNAMGDASGRAPDPASPKGFEGQAVLAARPSVASAKEAKDNERQDPSQDLNNFLYFTGDSAKKDEDGYFWIIGRNDDVIKVSGHRLGSAELESAFVAHPAVAEAAVIGKPDEIKGEKIKAFVILKKGNEPGEELKKELIQQVRKMIGPIATPDELDFVDMLPKTRSGKIMRRVLKAQELGQPLGDTSTLEN</sequence>
<feature type="domain" description="AMP-dependent synthetase/ligase" evidence="8">
    <location>
        <begin position="74"/>
        <end position="508"/>
    </location>
</feature>
<evidence type="ECO:0000256" key="4">
    <source>
        <dbReference type="ARBA" id="ARBA00022741"/>
    </source>
</evidence>
<evidence type="ECO:0000259" key="10">
    <source>
        <dbReference type="Pfam" id="PF16177"/>
    </source>
</evidence>
<reference evidence="11 12" key="1">
    <citation type="journal article" date="2016" name="Nat. Commun.">
        <title>Thousands of microbial genomes shed light on interconnected biogeochemical processes in an aquifer system.</title>
        <authorList>
            <person name="Anantharaman K."/>
            <person name="Brown C.T."/>
            <person name="Hug L.A."/>
            <person name="Sharon I."/>
            <person name="Castelle C.J."/>
            <person name="Probst A.J."/>
            <person name="Thomas B.C."/>
            <person name="Singh A."/>
            <person name="Wilkins M.J."/>
            <person name="Karaoz U."/>
            <person name="Brodie E.L."/>
            <person name="Williams K.H."/>
            <person name="Hubbard S.S."/>
            <person name="Banfield J.F."/>
        </authorList>
    </citation>
    <scope>NUCLEOTIDE SEQUENCE [LARGE SCALE GENOMIC DNA]</scope>
</reference>
<dbReference type="Gene3D" id="3.40.50.12780">
    <property type="entry name" value="N-terminal domain of ligase-like"/>
    <property type="match status" value="3"/>
</dbReference>
<keyword evidence="4" id="KW-0547">Nucleotide-binding</keyword>
<dbReference type="EMBL" id="MFZG01000004">
    <property type="protein sequence ID" value="OGK17577.1"/>
    <property type="molecule type" value="Genomic_DNA"/>
</dbReference>
<dbReference type="InterPro" id="IPR025110">
    <property type="entry name" value="AMP-bd_C"/>
</dbReference>
<comment type="similarity">
    <text evidence="1">Belongs to the ATP-dependent AMP-binding enzyme family.</text>
</comment>
<evidence type="ECO:0000313" key="11">
    <source>
        <dbReference type="EMBL" id="OGK17577.1"/>
    </source>
</evidence>
<evidence type="ECO:0000259" key="9">
    <source>
        <dbReference type="Pfam" id="PF13193"/>
    </source>
</evidence>